<dbReference type="PANTHER" id="PTHR37694">
    <property type="entry name" value="SLR8022 PROTEIN"/>
    <property type="match status" value="1"/>
</dbReference>
<feature type="domain" description="Cupin type-2" evidence="1">
    <location>
        <begin position="52"/>
        <end position="115"/>
    </location>
</feature>
<reference evidence="2 3" key="1">
    <citation type="journal article" date="2010" name="Stand. Genomic Sci.">
        <title>Complete genome sequence of Coraliomargarita akajimensis type strain (04OKA010-24).</title>
        <authorList>
            <person name="Mavromatis K."/>
            <person name="Abt B."/>
            <person name="Brambilla E."/>
            <person name="Lapidus A."/>
            <person name="Copeland A."/>
            <person name="Deshpande S."/>
            <person name="Nolan M."/>
            <person name="Lucas S."/>
            <person name="Tice H."/>
            <person name="Cheng J.F."/>
            <person name="Han C."/>
            <person name="Detter J.C."/>
            <person name="Woyke T."/>
            <person name="Goodwin L."/>
            <person name="Pitluck S."/>
            <person name="Held B."/>
            <person name="Brettin T."/>
            <person name="Tapia R."/>
            <person name="Ivanova N."/>
            <person name="Mikhailova N."/>
            <person name="Pati A."/>
            <person name="Liolios K."/>
            <person name="Chen A."/>
            <person name="Palaniappan K."/>
            <person name="Land M."/>
            <person name="Hauser L."/>
            <person name="Chang Y.J."/>
            <person name="Jeffries C.D."/>
            <person name="Rohde M."/>
            <person name="Goker M."/>
            <person name="Bristow J."/>
            <person name="Eisen J.A."/>
            <person name="Markowitz V."/>
            <person name="Hugenholtz P."/>
            <person name="Klenk H.P."/>
            <person name="Kyrpides N.C."/>
        </authorList>
    </citation>
    <scope>NUCLEOTIDE SEQUENCE [LARGE SCALE GENOMIC DNA]</scope>
    <source>
        <strain evidence="3">DSM 45221 / IAM 15411 / JCM 23193 / KCTC 12865</strain>
    </source>
</reference>
<dbReference type="InterPro" id="IPR013096">
    <property type="entry name" value="Cupin_2"/>
</dbReference>
<sequence>MDLQKAKLTPVSRMIKNMPLAEVQDLSDLVTYQEAQVISRTIAQNKYLNITLFAFPAGEGLSTHSSTGDALIQVLDGTGQFTIGETDYRVPSGQSIVLPANKPHAVYAAEPFKMLLSVVKPVTAAE</sequence>
<dbReference type="KEGG" id="caa:Caka_1375"/>
<dbReference type="PANTHER" id="PTHR37694:SF1">
    <property type="entry name" value="SLR8022 PROTEIN"/>
    <property type="match status" value="1"/>
</dbReference>
<dbReference type="InterPro" id="IPR011051">
    <property type="entry name" value="RmlC_Cupin_sf"/>
</dbReference>
<dbReference type="InterPro" id="IPR014710">
    <property type="entry name" value="RmlC-like_jellyroll"/>
</dbReference>
<gene>
    <name evidence="2" type="ordered locus">Caka_1375</name>
</gene>
<dbReference type="eggNOG" id="COG1917">
    <property type="taxonomic scope" value="Bacteria"/>
</dbReference>
<proteinExistence type="predicted"/>
<dbReference type="CDD" id="cd02230">
    <property type="entry name" value="cupin_HP0902-like"/>
    <property type="match status" value="1"/>
</dbReference>
<evidence type="ECO:0000313" key="3">
    <source>
        <dbReference type="Proteomes" id="UP000000925"/>
    </source>
</evidence>
<dbReference type="SUPFAM" id="SSF51182">
    <property type="entry name" value="RmlC-like cupins"/>
    <property type="match status" value="1"/>
</dbReference>
<accession>D5EIZ5</accession>
<evidence type="ECO:0000259" key="1">
    <source>
        <dbReference type="Pfam" id="PF07883"/>
    </source>
</evidence>
<dbReference type="EMBL" id="CP001998">
    <property type="protein sequence ID" value="ADE54394.1"/>
    <property type="molecule type" value="Genomic_DNA"/>
</dbReference>
<dbReference type="RefSeq" id="WP_013043116.1">
    <property type="nucleotide sequence ID" value="NC_014008.1"/>
</dbReference>
<dbReference type="HOGENOM" id="CLU_141446_3_0_0"/>
<evidence type="ECO:0000313" key="2">
    <source>
        <dbReference type="EMBL" id="ADE54394.1"/>
    </source>
</evidence>
<dbReference type="Proteomes" id="UP000000925">
    <property type="component" value="Chromosome"/>
</dbReference>
<dbReference type="Gene3D" id="2.60.120.10">
    <property type="entry name" value="Jelly Rolls"/>
    <property type="match status" value="1"/>
</dbReference>
<dbReference type="OrthoDB" id="9793184at2"/>
<protein>
    <submittedName>
        <fullName evidence="2">Cupin 2 conserved barrel domain protein</fullName>
    </submittedName>
</protein>
<organism evidence="2 3">
    <name type="scientific">Coraliomargarita akajimensis (strain DSM 45221 / IAM 15411 / JCM 23193 / KCTC 12865 / 04OKA010-24)</name>
    <dbReference type="NCBI Taxonomy" id="583355"/>
    <lineage>
        <taxon>Bacteria</taxon>
        <taxon>Pseudomonadati</taxon>
        <taxon>Verrucomicrobiota</taxon>
        <taxon>Opitutia</taxon>
        <taxon>Puniceicoccales</taxon>
        <taxon>Coraliomargaritaceae</taxon>
        <taxon>Coraliomargarita</taxon>
    </lineage>
</organism>
<dbReference type="AlphaFoldDB" id="D5EIZ5"/>
<name>D5EIZ5_CORAD</name>
<keyword evidence="3" id="KW-1185">Reference proteome</keyword>
<dbReference type="Pfam" id="PF07883">
    <property type="entry name" value="Cupin_2"/>
    <property type="match status" value="1"/>
</dbReference>